<dbReference type="PANTHER" id="PTHR35788:SF1">
    <property type="entry name" value="EXPORTED PROTEIN"/>
    <property type="match status" value="1"/>
</dbReference>
<evidence type="ECO:0000313" key="3">
    <source>
        <dbReference type="EMBL" id="ACU40760.1"/>
    </source>
</evidence>
<dbReference type="Proteomes" id="UP000002213">
    <property type="component" value="Chromosome"/>
</dbReference>
<dbReference type="KEGG" id="ami:Amir_6965"/>
<feature type="compositionally biased region" description="Basic and acidic residues" evidence="1">
    <location>
        <begin position="860"/>
        <end position="875"/>
    </location>
</feature>
<dbReference type="InterPro" id="IPR022029">
    <property type="entry name" value="YoaR-like_PG-bd"/>
</dbReference>
<protein>
    <submittedName>
        <fullName evidence="3">VanW family protein</fullName>
    </submittedName>
</protein>
<evidence type="ECO:0000256" key="1">
    <source>
        <dbReference type="SAM" id="MobiDB-lite"/>
    </source>
</evidence>
<feature type="region of interest" description="Disordered" evidence="1">
    <location>
        <begin position="856"/>
        <end position="875"/>
    </location>
</feature>
<feature type="compositionally biased region" description="Basic and acidic residues" evidence="1">
    <location>
        <begin position="79"/>
        <end position="92"/>
    </location>
</feature>
<feature type="compositionally biased region" description="Polar residues" evidence="1">
    <location>
        <begin position="24"/>
        <end position="44"/>
    </location>
</feature>
<keyword evidence="4" id="KW-1185">Reference proteome</keyword>
<dbReference type="Pfam" id="PF04294">
    <property type="entry name" value="VanW"/>
    <property type="match status" value="1"/>
</dbReference>
<organism evidence="3 4">
    <name type="scientific">Actinosynnema mirum (strain ATCC 29888 / DSM 43827 / JCM 3225 / NBRC 14064 / NCIMB 13271 / NRRL B-12336 / IMRU 3971 / 101)</name>
    <dbReference type="NCBI Taxonomy" id="446462"/>
    <lineage>
        <taxon>Bacteria</taxon>
        <taxon>Bacillati</taxon>
        <taxon>Actinomycetota</taxon>
        <taxon>Actinomycetes</taxon>
        <taxon>Pseudonocardiales</taxon>
        <taxon>Pseudonocardiaceae</taxon>
        <taxon>Actinosynnema</taxon>
    </lineage>
</organism>
<reference evidence="3 4" key="1">
    <citation type="journal article" date="2009" name="Stand. Genomic Sci.">
        <title>Complete genome sequence of Actinosynnema mirum type strain (101).</title>
        <authorList>
            <person name="Land M."/>
            <person name="Lapidus A."/>
            <person name="Mayilraj S."/>
            <person name="Chen F."/>
            <person name="Copeland A."/>
            <person name="Del Rio T.G."/>
            <person name="Nolan M."/>
            <person name="Lucas S."/>
            <person name="Tice H."/>
            <person name="Cheng J.F."/>
            <person name="Chertkov O."/>
            <person name="Bruce D."/>
            <person name="Goodwin L."/>
            <person name="Pitluck S."/>
            <person name="Rohde M."/>
            <person name="Goker M."/>
            <person name="Pati A."/>
            <person name="Ivanova N."/>
            <person name="Mavromatis K."/>
            <person name="Chen A."/>
            <person name="Palaniappan K."/>
            <person name="Hauser L."/>
            <person name="Chang Y.J."/>
            <person name="Jeffries C.C."/>
            <person name="Brettin T."/>
            <person name="Detter J.C."/>
            <person name="Han C."/>
            <person name="Chain P."/>
            <person name="Tindall B.J."/>
            <person name="Bristow J."/>
            <person name="Eisen J.A."/>
            <person name="Markowitz V."/>
            <person name="Hugenholtz P."/>
            <person name="Kyrpides N.C."/>
            <person name="Klenk H.P."/>
        </authorList>
    </citation>
    <scope>NUCLEOTIDE SEQUENCE [LARGE SCALE GENOMIC DNA]</scope>
    <source>
        <strain evidence="4">ATCC 29888 / DSM 43827 / JCM 3225 / NBRC 14064 / NCIMB 13271 / NRRL B-12336 / IMRU 3971 / 101</strain>
    </source>
</reference>
<dbReference type="AlphaFoldDB" id="C6WR67"/>
<proteinExistence type="predicted"/>
<feature type="compositionally biased region" description="Low complexity" evidence="1">
    <location>
        <begin position="98"/>
        <end position="115"/>
    </location>
</feature>
<gene>
    <name evidence="3" type="ordered locus">Amir_6965</name>
</gene>
<dbReference type="InterPro" id="IPR007391">
    <property type="entry name" value="Vancomycin_resist_VanW"/>
</dbReference>
<dbReference type="eggNOG" id="COG2720">
    <property type="taxonomic scope" value="Bacteria"/>
</dbReference>
<feature type="compositionally biased region" description="Polar residues" evidence="1">
    <location>
        <begin position="207"/>
        <end position="219"/>
    </location>
</feature>
<dbReference type="PANTHER" id="PTHR35788">
    <property type="entry name" value="EXPORTED PROTEIN-RELATED"/>
    <property type="match status" value="1"/>
</dbReference>
<dbReference type="HOGENOM" id="CLU_011572_0_0_11"/>
<feature type="compositionally biased region" description="Low complexity" evidence="1">
    <location>
        <begin position="160"/>
        <end position="172"/>
    </location>
</feature>
<evidence type="ECO:0000259" key="2">
    <source>
        <dbReference type="Pfam" id="PF12229"/>
    </source>
</evidence>
<name>C6WR67_ACTMD</name>
<feature type="compositionally biased region" description="Low complexity" evidence="1">
    <location>
        <begin position="51"/>
        <end position="67"/>
    </location>
</feature>
<accession>C6WR67</accession>
<feature type="compositionally biased region" description="Basic and acidic residues" evidence="1">
    <location>
        <begin position="116"/>
        <end position="126"/>
    </location>
</feature>
<dbReference type="EMBL" id="CP001630">
    <property type="protein sequence ID" value="ACU40760.1"/>
    <property type="molecule type" value="Genomic_DNA"/>
</dbReference>
<dbReference type="Pfam" id="PF12229">
    <property type="entry name" value="PG_binding_4"/>
    <property type="match status" value="1"/>
</dbReference>
<dbReference type="eggNOG" id="COG3170">
    <property type="taxonomic scope" value="Bacteria"/>
</dbReference>
<feature type="region of interest" description="Disordered" evidence="1">
    <location>
        <begin position="1"/>
        <end position="256"/>
    </location>
</feature>
<sequence>MPENQRPEHDAERTTAMKKPSRPPSSTASERTTIISASAVNQGWPSEEPDAATAATSTGSDASSAATVQNVQPASDVTRALDPEGAKPKADVTRALNPEGAPGGAAEATTKSSENGSEKGSGKGEDAAGQTGGEQDPPWMRAGGRQGTPPAGIPQPGTPQAGANQNQSGAAQPGTPPSGIPQAGGSQDVTRNLSADATKNLGADATQAVTPEGQRTFQSAPPPGSTEATAVFAPVTGGGDTTVVNPGRGTIPPGARTGTPAAGIPMGTPPGGMSVPPGTPPGGMSVPPGQRPGTFPPQGAANPAEATVLGPHMVEQQPGGDAPASDADAKRRRNRKIGLVAASVVGALAVLWGVDLAVSSGNVPRGVTVAGVDVGGMSHSDAEGKLRDEISPRLEKPIKVKAGDVETELDPRSAGLELDWTATLDQAGSQPLSPITRVTSFFSTREVGIVSKADDAKVTAALEGLRGTTDHDPAEGTIRFEGAKPVAVDPKQGQKLEVPEASGVLLSSWANGNGVELPVATTPVKTTKEGVAKALEEVAAPAVASPVVIKGEGKDATLAPENLATVLVFEPADDGSLNAKVDNGKVIEAAGPQLKETEKEGKDAEIVFDGGRPTVKESVDGLGVDWDKSLNGFIDVLKRGDKREVKAEYKHTPAKVTTEQANKMGIKEVIGEFQTGGFAQDSGVNIRVVAEKVNGAIVKPGETFSLNGYTGPRGKAEGYVDAGIIENGAPGRAVGGGISQFATTLYNAYYYAGMKDAGHKEHSYWISRYPAGREATVFMDTAGNSLIDIKFTNPDDTGVAIQTIWTAGSIKIVLWGTKNYDVTGSTGEKTSPTEPQEIKKSTQPCVASAGAQGFTVTDTRTIKDRRTGQTRNETRTVKYDPSPKIVCEAPPA</sequence>
<feature type="compositionally biased region" description="Basic and acidic residues" evidence="1">
    <location>
        <begin position="1"/>
        <end position="15"/>
    </location>
</feature>
<evidence type="ECO:0000313" key="4">
    <source>
        <dbReference type="Proteomes" id="UP000002213"/>
    </source>
</evidence>
<dbReference type="InterPro" id="IPR052913">
    <property type="entry name" value="Glycopeptide_resist_protein"/>
</dbReference>
<feature type="compositionally biased region" description="Polar residues" evidence="1">
    <location>
        <begin position="184"/>
        <end position="197"/>
    </location>
</feature>
<dbReference type="STRING" id="446462.Amir_6965"/>
<feature type="domain" description="YoaR-like putative peptidoglycan binding" evidence="2">
    <location>
        <begin position="572"/>
        <end position="645"/>
    </location>
</feature>